<dbReference type="AlphaFoldDB" id="A0A8H9I6L1"/>
<name>A0A8H9I6L1_9ALTE</name>
<protein>
    <recommendedName>
        <fullName evidence="3">Lipoprotein</fullName>
    </recommendedName>
</protein>
<dbReference type="EMBL" id="BMZC01000001">
    <property type="protein sequence ID" value="GGZ46679.1"/>
    <property type="molecule type" value="Genomic_DNA"/>
</dbReference>
<comment type="caution">
    <text evidence="1">The sequence shown here is derived from an EMBL/GenBank/DDBJ whole genome shotgun (WGS) entry which is preliminary data.</text>
</comment>
<evidence type="ECO:0008006" key="3">
    <source>
        <dbReference type="Google" id="ProtNLM"/>
    </source>
</evidence>
<dbReference type="Proteomes" id="UP000622604">
    <property type="component" value="Unassembled WGS sequence"/>
</dbReference>
<sequence length="234" mass="26384">MISKSLNELCQELTRKSTLYFNGILVNKKVMKRPVRQGHYSPYWLTPNAKGQKMKSNNILLLSALLLSGLFISGCASQPDYREATRGGFGYTESKFTDTQYRVNFKARGTDKSKAMDYAMLRAAELTLEQEYDWFVVTDRETLVDKEHVQVSPQVGFSRRYATVTDCGVLTCRTSRFPRSQFETGVFIGGSEQSEIESILNIEMGKGAQPDASTSFDARQVVENLGPKKDKVQE</sequence>
<dbReference type="NCBIfam" id="NF047637">
    <property type="entry name" value="lipo_CC0125"/>
    <property type="match status" value="1"/>
</dbReference>
<evidence type="ECO:0000313" key="1">
    <source>
        <dbReference type="EMBL" id="GGZ46679.1"/>
    </source>
</evidence>
<reference evidence="1" key="1">
    <citation type="journal article" date="2014" name="Int. J. Syst. Evol. Microbiol.">
        <title>Complete genome sequence of Corynebacterium casei LMG S-19264T (=DSM 44701T), isolated from a smear-ripened cheese.</title>
        <authorList>
            <consortium name="US DOE Joint Genome Institute (JGI-PGF)"/>
            <person name="Walter F."/>
            <person name="Albersmeier A."/>
            <person name="Kalinowski J."/>
            <person name="Ruckert C."/>
        </authorList>
    </citation>
    <scope>NUCLEOTIDE SEQUENCE</scope>
    <source>
        <strain evidence="1">KCTC 32337</strain>
    </source>
</reference>
<evidence type="ECO:0000313" key="2">
    <source>
        <dbReference type="Proteomes" id="UP000622604"/>
    </source>
</evidence>
<proteinExistence type="predicted"/>
<accession>A0A8H9I6L1</accession>
<gene>
    <name evidence="1" type="ORF">GCM10011274_00270</name>
</gene>
<organism evidence="1 2">
    <name type="scientific">Paraglaciecola chathamensis</name>
    <dbReference type="NCBI Taxonomy" id="368405"/>
    <lineage>
        <taxon>Bacteria</taxon>
        <taxon>Pseudomonadati</taxon>
        <taxon>Pseudomonadota</taxon>
        <taxon>Gammaproteobacteria</taxon>
        <taxon>Alteromonadales</taxon>
        <taxon>Alteromonadaceae</taxon>
        <taxon>Paraglaciecola</taxon>
    </lineage>
</organism>
<reference evidence="1" key="2">
    <citation type="submission" date="2020-09" db="EMBL/GenBank/DDBJ databases">
        <authorList>
            <person name="Sun Q."/>
            <person name="Kim S."/>
        </authorList>
    </citation>
    <scope>NUCLEOTIDE SEQUENCE</scope>
    <source>
        <strain evidence="1">KCTC 32337</strain>
    </source>
</reference>